<dbReference type="PROSITE" id="PS00211">
    <property type="entry name" value="ABC_TRANSPORTER_1"/>
    <property type="match status" value="1"/>
</dbReference>
<evidence type="ECO:0000259" key="5">
    <source>
        <dbReference type="PROSITE" id="PS50893"/>
    </source>
</evidence>
<accession>A0A0U1PWS6</accession>
<keyword evidence="1" id="KW-0813">Transport</keyword>
<dbReference type="Gene3D" id="3.40.50.300">
    <property type="entry name" value="P-loop containing nucleotide triphosphate hydrolases"/>
    <property type="match status" value="1"/>
</dbReference>
<comment type="caution">
    <text evidence="6">The sequence shown here is derived from an EMBL/GenBank/DDBJ whole genome shotgun (WGS) entry which is preliminary data.</text>
</comment>
<dbReference type="RefSeq" id="WP_046742884.1">
    <property type="nucleotide sequence ID" value="NZ_LBNQ01000041.1"/>
</dbReference>
<evidence type="ECO:0000256" key="1">
    <source>
        <dbReference type="ARBA" id="ARBA00022448"/>
    </source>
</evidence>
<dbReference type="EMBL" id="LBNQ01000041">
    <property type="protein sequence ID" value="KKW66906.1"/>
    <property type="molecule type" value="Genomic_DNA"/>
</dbReference>
<dbReference type="InterPro" id="IPR027417">
    <property type="entry name" value="P-loop_NTPase"/>
</dbReference>
<keyword evidence="7" id="KW-1185">Reference proteome</keyword>
<evidence type="ECO:0000313" key="7">
    <source>
        <dbReference type="Proteomes" id="UP000050580"/>
    </source>
</evidence>
<dbReference type="STRING" id="1610491.AAV94_13995"/>
<dbReference type="GO" id="GO:0016887">
    <property type="term" value="F:ATP hydrolysis activity"/>
    <property type="evidence" value="ECO:0007669"/>
    <property type="project" value="InterPro"/>
</dbReference>
<dbReference type="SUPFAM" id="SSF52540">
    <property type="entry name" value="P-loop containing nucleoside triphosphate hydrolases"/>
    <property type="match status" value="1"/>
</dbReference>
<reference evidence="6 7" key="1">
    <citation type="submission" date="2015-05" db="EMBL/GenBank/DDBJ databases">
        <title>Draft genome sequence of Lampropedia sp. CT6, isolated from the microbial mat of a hot water spring, located at Manikaran, India.</title>
        <authorList>
            <person name="Tripathi C."/>
            <person name="Rani P."/>
            <person name="Mahato N.K."/>
            <person name="Lal R."/>
        </authorList>
    </citation>
    <scope>NUCLEOTIDE SEQUENCE [LARGE SCALE GENOMIC DNA]</scope>
    <source>
        <strain evidence="6 7">CT6</strain>
    </source>
</reference>
<organism evidence="6 7">
    <name type="scientific">Lampropedia cohaerens</name>
    <dbReference type="NCBI Taxonomy" id="1610491"/>
    <lineage>
        <taxon>Bacteria</taxon>
        <taxon>Pseudomonadati</taxon>
        <taxon>Pseudomonadota</taxon>
        <taxon>Betaproteobacteria</taxon>
        <taxon>Burkholderiales</taxon>
        <taxon>Comamonadaceae</taxon>
        <taxon>Lampropedia</taxon>
    </lineage>
</organism>
<dbReference type="AlphaFoldDB" id="A0A0U1PWS6"/>
<dbReference type="PROSITE" id="PS50893">
    <property type="entry name" value="ABC_TRANSPORTER_2"/>
    <property type="match status" value="1"/>
</dbReference>
<evidence type="ECO:0000256" key="4">
    <source>
        <dbReference type="ARBA" id="ARBA00022840"/>
    </source>
</evidence>
<dbReference type="PATRIC" id="fig|1610491.3.peg.2970"/>
<dbReference type="GO" id="GO:0055085">
    <property type="term" value="P:transmembrane transport"/>
    <property type="evidence" value="ECO:0007669"/>
    <property type="project" value="UniProtKB-ARBA"/>
</dbReference>
<keyword evidence="4 6" id="KW-0067">ATP-binding</keyword>
<feature type="domain" description="ABC transporter" evidence="5">
    <location>
        <begin position="4"/>
        <end position="239"/>
    </location>
</feature>
<gene>
    <name evidence="6" type="ORF">AAV94_13995</name>
</gene>
<keyword evidence="2" id="KW-1003">Cell membrane</keyword>
<proteinExistence type="predicted"/>
<dbReference type="InterPro" id="IPR017871">
    <property type="entry name" value="ABC_transporter-like_CS"/>
</dbReference>
<name>A0A0U1PWS6_9BURK</name>
<keyword evidence="3" id="KW-0547">Nucleotide-binding</keyword>
<evidence type="ECO:0000313" key="6">
    <source>
        <dbReference type="EMBL" id="KKW66906.1"/>
    </source>
</evidence>
<sequence>MIDVRQLNLHFGQGAKATHVLKDVSFSVAQGESFGLVGESGSGKTTVLRCLAGLLTHWQGELAIAGKPVGRALDFARSELVQMVFQDPYGSLHPRQTVARALAEPLLIHRRDQRHVRIDEALIKVGLSPDFRDRFPHQLSGGQRQRVAIARALVLQPRVLLLDEPTSALDVSVQAEILNLLADLRQKEGLTYLLVTHDLGVVAQLCDRLAVMQAGQIVETLPTQSLIDGTPRHPYTQMLVHASLSYSRQAAPAAA</sequence>
<dbReference type="InterPro" id="IPR003439">
    <property type="entry name" value="ABC_transporter-like_ATP-bd"/>
</dbReference>
<dbReference type="PANTHER" id="PTHR43776">
    <property type="entry name" value="TRANSPORT ATP-BINDING PROTEIN"/>
    <property type="match status" value="1"/>
</dbReference>
<dbReference type="InterPro" id="IPR003593">
    <property type="entry name" value="AAA+_ATPase"/>
</dbReference>
<dbReference type="OrthoDB" id="9802772at2"/>
<evidence type="ECO:0000256" key="2">
    <source>
        <dbReference type="ARBA" id="ARBA00022475"/>
    </source>
</evidence>
<dbReference type="InterPro" id="IPR050319">
    <property type="entry name" value="ABC_transp_ATP-bind"/>
</dbReference>
<dbReference type="GO" id="GO:0005524">
    <property type="term" value="F:ATP binding"/>
    <property type="evidence" value="ECO:0007669"/>
    <property type="project" value="UniProtKB-KW"/>
</dbReference>
<evidence type="ECO:0000256" key="3">
    <source>
        <dbReference type="ARBA" id="ARBA00022741"/>
    </source>
</evidence>
<dbReference type="Proteomes" id="UP000050580">
    <property type="component" value="Unassembled WGS sequence"/>
</dbReference>
<dbReference type="Pfam" id="PF00005">
    <property type="entry name" value="ABC_tran"/>
    <property type="match status" value="1"/>
</dbReference>
<keyword evidence="2" id="KW-0472">Membrane</keyword>
<dbReference type="CDD" id="cd03257">
    <property type="entry name" value="ABC_NikE_OppD_transporters"/>
    <property type="match status" value="1"/>
</dbReference>
<dbReference type="SMART" id="SM00382">
    <property type="entry name" value="AAA"/>
    <property type="match status" value="1"/>
</dbReference>
<protein>
    <submittedName>
        <fullName evidence="6">Peptide ABC transporter ATP-binding protein</fullName>
    </submittedName>
</protein>